<dbReference type="AlphaFoldDB" id="A0A317YBI1"/>
<gene>
    <name evidence="2" type="ORF">Zm00014a_031515</name>
</gene>
<reference evidence="2" key="1">
    <citation type="journal article" date="2018" name="Nat. Genet.">
        <title>Extensive intraspecific gene order and gene structural variations between Mo17 and other maize genomes.</title>
        <authorList>
            <person name="Sun S."/>
            <person name="Zhou Y."/>
            <person name="Chen J."/>
            <person name="Shi J."/>
            <person name="Zhao H."/>
            <person name="Zhao H."/>
            <person name="Song W."/>
            <person name="Zhang M."/>
            <person name="Cui Y."/>
            <person name="Dong X."/>
            <person name="Liu H."/>
            <person name="Ma X."/>
            <person name="Jiao Y."/>
            <person name="Wang B."/>
            <person name="Wei X."/>
            <person name="Stein J.C."/>
            <person name="Glaubitz J.C."/>
            <person name="Lu F."/>
            <person name="Yu G."/>
            <person name="Liang C."/>
            <person name="Fengler K."/>
            <person name="Li B."/>
            <person name="Rafalski A."/>
            <person name="Schnable P.S."/>
            <person name="Ware D.H."/>
            <person name="Buckler E.S."/>
            <person name="Lai J."/>
        </authorList>
    </citation>
    <scope>NUCLEOTIDE SEQUENCE [LARGE SCALE GENOMIC DNA]</scope>
    <source>
        <tissue evidence="2">Seedling</tissue>
    </source>
</reference>
<feature type="region of interest" description="Disordered" evidence="1">
    <location>
        <begin position="1"/>
        <end position="44"/>
    </location>
</feature>
<dbReference type="PANTHER" id="PTHR33075:SF9">
    <property type="entry name" value="DUF4283 DOMAIN-CONTAINING PROTEIN"/>
    <property type="match status" value="1"/>
</dbReference>
<protein>
    <submittedName>
        <fullName evidence="2">Uncharacterized protein</fullName>
    </submittedName>
</protein>
<dbReference type="PANTHER" id="PTHR33075">
    <property type="entry name" value="OS02G0499800 PROTEIN"/>
    <property type="match status" value="1"/>
</dbReference>
<proteinExistence type="predicted"/>
<evidence type="ECO:0000256" key="1">
    <source>
        <dbReference type="SAM" id="MobiDB-lite"/>
    </source>
</evidence>
<feature type="region of interest" description="Disordered" evidence="1">
    <location>
        <begin position="93"/>
        <end position="151"/>
    </location>
</feature>
<accession>A0A317YBI1</accession>
<feature type="compositionally biased region" description="Pro residues" evidence="1">
    <location>
        <begin position="8"/>
        <end position="23"/>
    </location>
</feature>
<dbReference type="Proteomes" id="UP000251960">
    <property type="component" value="Chromosome 1"/>
</dbReference>
<evidence type="ECO:0000313" key="2">
    <source>
        <dbReference type="EMBL" id="PWZ55980.1"/>
    </source>
</evidence>
<sequence length="151" mass="16505">MDTISIRIPPPPNQDSPAKPQPPQSKATPRKRQPISVDTTVRRSARLRAKAKGFKNCTGIGKKNCSCCTQYTPPSMHLNVIKKLGAEFCKMTPSKLNPDDLNRSKATGTAIQRPVAPTDNKDEESDFSDEQVGDPHFNDDNDDEANTSAGL</sequence>
<dbReference type="EMBL" id="NCVQ01000001">
    <property type="protein sequence ID" value="PWZ55980.1"/>
    <property type="molecule type" value="Genomic_DNA"/>
</dbReference>
<name>A0A317YBI1_MAIZE</name>
<comment type="caution">
    <text evidence="2">The sequence shown here is derived from an EMBL/GenBank/DDBJ whole genome shotgun (WGS) entry which is preliminary data.</text>
</comment>
<organism evidence="2">
    <name type="scientific">Zea mays</name>
    <name type="common">Maize</name>
    <dbReference type="NCBI Taxonomy" id="4577"/>
    <lineage>
        <taxon>Eukaryota</taxon>
        <taxon>Viridiplantae</taxon>
        <taxon>Streptophyta</taxon>
        <taxon>Embryophyta</taxon>
        <taxon>Tracheophyta</taxon>
        <taxon>Spermatophyta</taxon>
        <taxon>Magnoliopsida</taxon>
        <taxon>Liliopsida</taxon>
        <taxon>Poales</taxon>
        <taxon>Poaceae</taxon>
        <taxon>PACMAD clade</taxon>
        <taxon>Panicoideae</taxon>
        <taxon>Andropogonodae</taxon>
        <taxon>Andropogoneae</taxon>
        <taxon>Tripsacinae</taxon>
        <taxon>Zea</taxon>
    </lineage>
</organism>
<feature type="compositionally biased region" description="Acidic residues" evidence="1">
    <location>
        <begin position="121"/>
        <end position="132"/>
    </location>
</feature>